<dbReference type="OrthoDB" id="1882482at2"/>
<feature type="binding site" evidence="1">
    <location>
        <position position="321"/>
    </location>
    <ligand>
        <name>Zn(2+)</name>
        <dbReference type="ChEBI" id="CHEBI:29105"/>
    </ligand>
</feature>
<feature type="binding site" evidence="1">
    <location>
        <position position="371"/>
    </location>
    <ligand>
        <name>Zn(2+)</name>
        <dbReference type="ChEBI" id="CHEBI:29105"/>
    </ligand>
</feature>
<name>A0A510HHH2_9ACTN</name>
<dbReference type="EMBL" id="AP019791">
    <property type="protein sequence ID" value="BBL79430.1"/>
    <property type="molecule type" value="Genomic_DNA"/>
</dbReference>
<evidence type="ECO:0000256" key="1">
    <source>
        <dbReference type="PIRSR" id="PIRSR607822-1"/>
    </source>
</evidence>
<dbReference type="InterPro" id="IPR007822">
    <property type="entry name" value="LANC-like"/>
</dbReference>
<reference evidence="2" key="1">
    <citation type="journal article" date="2019" name="Microbiol. Resour. Announc.">
        <title>Complete Genome Sequence of Rubrobacter xylanophilus Strain AA3-22, Isolated from Arima Onsen in Japan.</title>
        <authorList>
            <person name="Tomariguchi N."/>
            <person name="Miyazaki K."/>
        </authorList>
    </citation>
    <scope>NUCLEOTIDE SEQUENCE [LARGE SCALE GENOMIC DNA]</scope>
    <source>
        <strain evidence="2">AA3-22</strain>
    </source>
</reference>
<evidence type="ECO:0000313" key="3">
    <source>
        <dbReference type="Proteomes" id="UP000318065"/>
    </source>
</evidence>
<evidence type="ECO:0000313" key="2">
    <source>
        <dbReference type="EMBL" id="BBL79430.1"/>
    </source>
</evidence>
<keyword evidence="1" id="KW-0479">Metal-binding</keyword>
<dbReference type="CDD" id="cd04793">
    <property type="entry name" value="LanC"/>
    <property type="match status" value="1"/>
</dbReference>
<dbReference type="InterPro" id="IPR033889">
    <property type="entry name" value="LanC"/>
</dbReference>
<dbReference type="AlphaFoldDB" id="A0A510HHH2"/>
<organism evidence="2 3">
    <name type="scientific">Rubrobacter xylanophilus</name>
    <dbReference type="NCBI Taxonomy" id="49319"/>
    <lineage>
        <taxon>Bacteria</taxon>
        <taxon>Bacillati</taxon>
        <taxon>Actinomycetota</taxon>
        <taxon>Rubrobacteria</taxon>
        <taxon>Rubrobacterales</taxon>
        <taxon>Rubrobacteraceae</taxon>
        <taxon>Rubrobacter</taxon>
    </lineage>
</organism>
<sequence length="463" mass="50351">MKACGFEDRRPEPFEVTLSASVRQRAMEAVHEVADRLRSPARVKELATAPGNVNPVFNTHPWEGVSLSHGYPGVALLFAELDRLEPEVGWDAAAHEHLAACGPILAAGDTGLPSLFNGVCAVAFAALISSRGRSRYGRLLDRLDALVAERTEQIIHKERVRSKVQTGALASAYDVVSGLSGTGRYLLLASDRPGNHETLLKVLSYLVYLAESVEVGGREVPGWYLPAENQFLRQDRELYPAGNFNCGMAHGIAGPVALLSLASLEGVEVPGQAEAARRMAGWLLGCRRKDDYGYYWPDRVRLEEEIGGVSAGPHIRREAWCYGTPGVARALWLAGRALEDPELREAALEGMASVFRRPPANRNLDGPNFCHGTSGLLRISHRFIQDSQDLEASRLLEGLTEQALREFDPDSAFGFKDKVPTEKGQHGLDSASLLEGAAGVALSLLSVAREGPQRQWDTAFLIA</sequence>
<dbReference type="Proteomes" id="UP000318065">
    <property type="component" value="Chromosome"/>
</dbReference>
<protein>
    <recommendedName>
        <fullName evidence="4">Lanthionine synthetase C-like protein</fullName>
    </recommendedName>
</protein>
<proteinExistence type="predicted"/>
<dbReference type="PRINTS" id="PR01955">
    <property type="entry name" value="LANCFRANKIA"/>
</dbReference>
<dbReference type="Gene3D" id="1.50.10.20">
    <property type="match status" value="1"/>
</dbReference>
<keyword evidence="1" id="KW-0862">Zinc</keyword>
<keyword evidence="3" id="KW-1185">Reference proteome</keyword>
<dbReference type="SUPFAM" id="SSF158745">
    <property type="entry name" value="LanC-like"/>
    <property type="match status" value="1"/>
</dbReference>
<dbReference type="GO" id="GO:0031179">
    <property type="term" value="P:peptide modification"/>
    <property type="evidence" value="ECO:0007669"/>
    <property type="project" value="InterPro"/>
</dbReference>
<dbReference type="GO" id="GO:0046872">
    <property type="term" value="F:metal ion binding"/>
    <property type="evidence" value="ECO:0007669"/>
    <property type="project" value="UniProtKB-KW"/>
</dbReference>
<feature type="binding site" evidence="1">
    <location>
        <position position="370"/>
    </location>
    <ligand>
        <name>Zn(2+)</name>
        <dbReference type="ChEBI" id="CHEBI:29105"/>
    </ligand>
</feature>
<gene>
    <name evidence="2" type="ORF">RxyAA322_12840</name>
</gene>
<dbReference type="PRINTS" id="PR01950">
    <property type="entry name" value="LANCSUPER"/>
</dbReference>
<dbReference type="Pfam" id="PF05147">
    <property type="entry name" value="LANC_like"/>
    <property type="match status" value="1"/>
</dbReference>
<evidence type="ECO:0008006" key="4">
    <source>
        <dbReference type="Google" id="ProtNLM"/>
    </source>
</evidence>
<dbReference type="SMART" id="SM01260">
    <property type="entry name" value="LANC_like"/>
    <property type="match status" value="1"/>
</dbReference>
<accession>A0A510HHH2</accession>